<comment type="similarity">
    <text evidence="3">Belongs to the methyl-accepting chemotaxis (MCP) protein family.</text>
</comment>
<dbReference type="InterPro" id="IPR051310">
    <property type="entry name" value="MCP_chemotaxis"/>
</dbReference>
<keyword evidence="6" id="KW-0472">Membrane</keyword>
<feature type="domain" description="HAMP" evidence="8">
    <location>
        <begin position="291"/>
        <end position="338"/>
    </location>
</feature>
<sequence>MNNLRISAKLAVAFAAMIGVSAVSSIVLFFSLQQISDAADAATRSMSLAAKIETVMAHMIDQQNSMRAFVANPAETSQAESYAETQAIVDKGLDDFAATTQVPEQKARIEVMRKAVLAWRAEVGDPIMAMARNPETVEQARELAGKPSLGSIREAKTAISDAAAELVAMRNATRDAAQTTANAALLIGGLASIAVAVAMAALLGRTISAPVNAMNALMRRLAAGDNSVEIKGAERRDEIGEMAAAVQVFKDAAIEKVRLEEEAEGQRRQAEVDRLERERLKAIEEEQDRIAISALGEALDRLAGGDLTHRINVEFAPKALKLREDFNAAAAKLRNTLQAINGSTSGVRSGSDEIALAADDLSRRTEQQAANLEETAAALDQITATVRKTAAGAQDASGLVADARKGAEESGRVVDRAVSAMGEIEESSKQIAQIIGVIDEIAFQTNLLALNAGVEAARAGDAGKGFAVVASEVRALAQRSAEAAKEIKGLISTSSEQVKQGVDLVGQTGSALQQIVKQVADIDRLVSEIAASAKEQATGLHEVNAAVNQMDQMTQQNAAMVEESTAATQSLRGEAGELAGLVGQFRVGEGDIDSNPVHAAQARLNQAMRAA</sequence>
<dbReference type="KEGG" id="cmb:CSW64_19575"/>
<evidence type="ECO:0000259" key="7">
    <source>
        <dbReference type="PROSITE" id="PS50111"/>
    </source>
</evidence>
<feature type="domain" description="HAMP" evidence="8">
    <location>
        <begin position="205"/>
        <end position="258"/>
    </location>
</feature>
<dbReference type="Proteomes" id="UP000228945">
    <property type="component" value="Chromosome"/>
</dbReference>
<evidence type="ECO:0000256" key="1">
    <source>
        <dbReference type="ARBA" id="ARBA00004370"/>
    </source>
</evidence>
<keyword evidence="6" id="KW-0812">Transmembrane</keyword>
<dbReference type="Pfam" id="PF00015">
    <property type="entry name" value="MCPsignal"/>
    <property type="match status" value="1"/>
</dbReference>
<evidence type="ECO:0000256" key="3">
    <source>
        <dbReference type="ARBA" id="ARBA00029447"/>
    </source>
</evidence>
<organism evidence="9 10">
    <name type="scientific">Caulobacter mirabilis</name>
    <dbReference type="NCBI Taxonomy" id="69666"/>
    <lineage>
        <taxon>Bacteria</taxon>
        <taxon>Pseudomonadati</taxon>
        <taxon>Pseudomonadota</taxon>
        <taxon>Alphaproteobacteria</taxon>
        <taxon>Caulobacterales</taxon>
        <taxon>Caulobacteraceae</taxon>
        <taxon>Caulobacter</taxon>
    </lineage>
</organism>
<dbReference type="InterPro" id="IPR007891">
    <property type="entry name" value="CHASE3"/>
</dbReference>
<dbReference type="GO" id="GO:0005886">
    <property type="term" value="C:plasma membrane"/>
    <property type="evidence" value="ECO:0007669"/>
    <property type="project" value="TreeGrafter"/>
</dbReference>
<dbReference type="InterPro" id="IPR004089">
    <property type="entry name" value="MCPsignal_dom"/>
</dbReference>
<keyword evidence="2" id="KW-0145">Chemotaxis</keyword>
<protein>
    <submittedName>
        <fullName evidence="9">Chemotaxis protein</fullName>
    </submittedName>
</protein>
<evidence type="ECO:0000256" key="5">
    <source>
        <dbReference type="SAM" id="Coils"/>
    </source>
</evidence>
<feature type="domain" description="Methyl-accepting transducer" evidence="7">
    <location>
        <begin position="343"/>
        <end position="572"/>
    </location>
</feature>
<dbReference type="SUPFAM" id="SSF158472">
    <property type="entry name" value="HAMP domain-like"/>
    <property type="match status" value="1"/>
</dbReference>
<dbReference type="OrthoDB" id="7168157at2"/>
<dbReference type="PROSITE" id="PS50111">
    <property type="entry name" value="CHEMOTAXIS_TRANSDUC_2"/>
    <property type="match status" value="1"/>
</dbReference>
<reference evidence="9 10" key="1">
    <citation type="submission" date="2017-10" db="EMBL/GenBank/DDBJ databases">
        <title>Genome sequence of Caulobacter mirabilis FWC38.</title>
        <authorList>
            <person name="Fiebig A."/>
            <person name="Crosson S."/>
        </authorList>
    </citation>
    <scope>NUCLEOTIDE SEQUENCE [LARGE SCALE GENOMIC DNA]</scope>
    <source>
        <strain evidence="9 10">FWC 38</strain>
    </source>
</reference>
<dbReference type="SMART" id="SM00304">
    <property type="entry name" value="HAMP"/>
    <property type="match status" value="2"/>
</dbReference>
<dbReference type="CDD" id="cd06225">
    <property type="entry name" value="HAMP"/>
    <property type="match status" value="1"/>
</dbReference>
<evidence type="ECO:0000313" key="9">
    <source>
        <dbReference type="EMBL" id="ATQ44427.1"/>
    </source>
</evidence>
<dbReference type="Pfam" id="PF05227">
    <property type="entry name" value="CHASE3"/>
    <property type="match status" value="1"/>
</dbReference>
<dbReference type="GO" id="GO:0006935">
    <property type="term" value="P:chemotaxis"/>
    <property type="evidence" value="ECO:0007669"/>
    <property type="project" value="UniProtKB-KW"/>
</dbReference>
<dbReference type="GO" id="GO:0004888">
    <property type="term" value="F:transmembrane signaling receptor activity"/>
    <property type="evidence" value="ECO:0007669"/>
    <property type="project" value="TreeGrafter"/>
</dbReference>
<dbReference type="RefSeq" id="WP_099623675.1">
    <property type="nucleotide sequence ID" value="NZ_CP024201.1"/>
</dbReference>
<dbReference type="GO" id="GO:0007165">
    <property type="term" value="P:signal transduction"/>
    <property type="evidence" value="ECO:0007669"/>
    <property type="project" value="UniProtKB-KW"/>
</dbReference>
<dbReference type="EMBL" id="CP024201">
    <property type="protein sequence ID" value="ATQ44427.1"/>
    <property type="molecule type" value="Genomic_DNA"/>
</dbReference>
<keyword evidence="10" id="KW-1185">Reference proteome</keyword>
<dbReference type="PANTHER" id="PTHR43531">
    <property type="entry name" value="PROTEIN ICFG"/>
    <property type="match status" value="1"/>
</dbReference>
<evidence type="ECO:0000259" key="8">
    <source>
        <dbReference type="PROSITE" id="PS50885"/>
    </source>
</evidence>
<feature type="coiled-coil region" evidence="5">
    <location>
        <begin position="249"/>
        <end position="278"/>
    </location>
</feature>
<dbReference type="PROSITE" id="PS50885">
    <property type="entry name" value="HAMP"/>
    <property type="match status" value="2"/>
</dbReference>
<accession>A0A2D2B2H8</accession>
<dbReference type="FunFam" id="1.10.287.950:FF:000001">
    <property type="entry name" value="Methyl-accepting chemotaxis sensory transducer"/>
    <property type="match status" value="1"/>
</dbReference>
<proteinExistence type="inferred from homology"/>
<evidence type="ECO:0000256" key="6">
    <source>
        <dbReference type="SAM" id="Phobius"/>
    </source>
</evidence>
<feature type="transmembrane region" description="Helical" evidence="6">
    <location>
        <begin position="183"/>
        <end position="204"/>
    </location>
</feature>
<dbReference type="Gene3D" id="6.10.340.10">
    <property type="match status" value="1"/>
</dbReference>
<comment type="subcellular location">
    <subcellularLocation>
        <location evidence="1">Membrane</location>
    </subcellularLocation>
</comment>
<dbReference type="AlphaFoldDB" id="A0A2D2B2H8"/>
<dbReference type="CDD" id="cd11386">
    <property type="entry name" value="MCP_signal"/>
    <property type="match status" value="1"/>
</dbReference>
<dbReference type="Pfam" id="PF00672">
    <property type="entry name" value="HAMP"/>
    <property type="match status" value="1"/>
</dbReference>
<evidence type="ECO:0000256" key="4">
    <source>
        <dbReference type="PROSITE-ProRule" id="PRU00284"/>
    </source>
</evidence>
<evidence type="ECO:0000256" key="2">
    <source>
        <dbReference type="ARBA" id="ARBA00022500"/>
    </source>
</evidence>
<keyword evidence="4" id="KW-0807">Transducer</keyword>
<name>A0A2D2B2H8_9CAUL</name>
<gene>
    <name evidence="9" type="ORF">CSW64_19575</name>
</gene>
<dbReference type="PANTHER" id="PTHR43531:SF11">
    <property type="entry name" value="METHYL-ACCEPTING CHEMOTAXIS PROTEIN 3"/>
    <property type="match status" value="1"/>
</dbReference>
<dbReference type="InterPro" id="IPR003660">
    <property type="entry name" value="HAMP_dom"/>
</dbReference>
<dbReference type="SUPFAM" id="SSF58104">
    <property type="entry name" value="Methyl-accepting chemotaxis protein (MCP) signaling domain"/>
    <property type="match status" value="1"/>
</dbReference>
<keyword evidence="6" id="KW-1133">Transmembrane helix</keyword>
<dbReference type="SMART" id="SM00283">
    <property type="entry name" value="MA"/>
    <property type="match status" value="1"/>
</dbReference>
<keyword evidence="5" id="KW-0175">Coiled coil</keyword>
<dbReference type="Gene3D" id="1.10.287.950">
    <property type="entry name" value="Methyl-accepting chemotaxis protein"/>
    <property type="match status" value="1"/>
</dbReference>
<evidence type="ECO:0000313" key="10">
    <source>
        <dbReference type="Proteomes" id="UP000228945"/>
    </source>
</evidence>